<dbReference type="InterPro" id="IPR009003">
    <property type="entry name" value="Peptidase_S1_PA"/>
</dbReference>
<dbReference type="Pfam" id="PF13365">
    <property type="entry name" value="Trypsin_2"/>
    <property type="match status" value="1"/>
</dbReference>
<dbReference type="KEGG" id="smon:AWR27_03080"/>
<dbReference type="SUPFAM" id="SSF50494">
    <property type="entry name" value="Trypsin-like serine proteases"/>
    <property type="match status" value="1"/>
</dbReference>
<gene>
    <name evidence="1" type="ORF">AWR27_03080</name>
</gene>
<dbReference type="AlphaFoldDB" id="A0A1P9WSR6"/>
<dbReference type="EMBL" id="CP014263">
    <property type="protein sequence ID" value="AQG78407.1"/>
    <property type="molecule type" value="Genomic_DNA"/>
</dbReference>
<dbReference type="RefSeq" id="WP_077129849.1">
    <property type="nucleotide sequence ID" value="NZ_CP014263.1"/>
</dbReference>
<proteinExistence type="predicted"/>
<sequence>MFNQSDRLHDYVFPIAIASKDRSTDSYSYRELIGTGFLIGNNGYALTAAHVIDQLQDGIKSEFDVMIGLFQSDSNWYVFELIGFEKHPTEDVGIVKLQGEGWKSFLTVTDMPQNSSCEYHCWGFPRSIAEEMKMLDEDALERPELVFTQGYVRRRISRELYPTIIFRGTQFYEVSETIGGGASGGPLVLKSSVGQDKWKVFGIYVGEKEGGNVGYAVRAESFTHWTPNILQHSIINEANNV</sequence>
<dbReference type="Proteomes" id="UP000187941">
    <property type="component" value="Chromosome"/>
</dbReference>
<keyword evidence="2" id="KW-1185">Reference proteome</keyword>
<evidence type="ECO:0000313" key="1">
    <source>
        <dbReference type="EMBL" id="AQG78407.1"/>
    </source>
</evidence>
<protein>
    <recommendedName>
        <fullName evidence="3">Peptidase S1 domain-containing protein</fullName>
    </recommendedName>
</protein>
<name>A0A1P9WSR6_9BACT</name>
<evidence type="ECO:0008006" key="3">
    <source>
        <dbReference type="Google" id="ProtNLM"/>
    </source>
</evidence>
<reference evidence="1 2" key="1">
    <citation type="submission" date="2016-01" db="EMBL/GenBank/DDBJ databases">
        <authorList>
            <person name="Oliw E.H."/>
        </authorList>
    </citation>
    <scope>NUCLEOTIDE SEQUENCE [LARGE SCALE GENOMIC DNA]</scope>
    <source>
        <strain evidence="1 2">DY10</strain>
    </source>
</reference>
<accession>A0A1P9WSR6</accession>
<evidence type="ECO:0000313" key="2">
    <source>
        <dbReference type="Proteomes" id="UP000187941"/>
    </source>
</evidence>
<organism evidence="1 2">
    <name type="scientific">Spirosoma montaniterrae</name>
    <dbReference type="NCBI Taxonomy" id="1178516"/>
    <lineage>
        <taxon>Bacteria</taxon>
        <taxon>Pseudomonadati</taxon>
        <taxon>Bacteroidota</taxon>
        <taxon>Cytophagia</taxon>
        <taxon>Cytophagales</taxon>
        <taxon>Cytophagaceae</taxon>
        <taxon>Spirosoma</taxon>
    </lineage>
</organism>
<dbReference type="Gene3D" id="2.40.10.120">
    <property type="match status" value="1"/>
</dbReference>
<dbReference type="OrthoDB" id="9766361at2"/>